<reference evidence="1" key="1">
    <citation type="submission" date="2018-02" db="EMBL/GenBank/DDBJ databases">
        <title>Rhizophora mucronata_Transcriptome.</title>
        <authorList>
            <person name="Meera S.P."/>
            <person name="Sreeshan A."/>
            <person name="Augustine A."/>
        </authorList>
    </citation>
    <scope>NUCLEOTIDE SEQUENCE</scope>
    <source>
        <tissue evidence="1">Leaf</tissue>
    </source>
</reference>
<name>A0A2P2LAQ3_RHIMU</name>
<evidence type="ECO:0000313" key="1">
    <source>
        <dbReference type="EMBL" id="MBX15059.1"/>
    </source>
</evidence>
<dbReference type="EMBL" id="GGEC01034575">
    <property type="protein sequence ID" value="MBX15059.1"/>
    <property type="molecule type" value="Transcribed_RNA"/>
</dbReference>
<dbReference type="AlphaFoldDB" id="A0A2P2LAQ3"/>
<sequence length="45" mass="5090">MTMRHDECITQPPQFELVGHSIVSSSSPFLLFQKFLTFVVCSADD</sequence>
<organism evidence="1">
    <name type="scientific">Rhizophora mucronata</name>
    <name type="common">Asiatic mangrove</name>
    <dbReference type="NCBI Taxonomy" id="61149"/>
    <lineage>
        <taxon>Eukaryota</taxon>
        <taxon>Viridiplantae</taxon>
        <taxon>Streptophyta</taxon>
        <taxon>Embryophyta</taxon>
        <taxon>Tracheophyta</taxon>
        <taxon>Spermatophyta</taxon>
        <taxon>Magnoliopsida</taxon>
        <taxon>eudicotyledons</taxon>
        <taxon>Gunneridae</taxon>
        <taxon>Pentapetalae</taxon>
        <taxon>rosids</taxon>
        <taxon>fabids</taxon>
        <taxon>Malpighiales</taxon>
        <taxon>Rhizophoraceae</taxon>
        <taxon>Rhizophora</taxon>
    </lineage>
</organism>
<proteinExistence type="predicted"/>
<protein>
    <submittedName>
        <fullName evidence="1">Uncharacterized protein</fullName>
    </submittedName>
</protein>
<accession>A0A2P2LAQ3</accession>